<keyword evidence="3" id="KW-0812">Transmembrane</keyword>
<evidence type="ECO:0000256" key="1">
    <source>
        <dbReference type="SAM" id="Coils"/>
    </source>
</evidence>
<feature type="region of interest" description="Disordered" evidence="2">
    <location>
        <begin position="402"/>
        <end position="430"/>
    </location>
</feature>
<reference evidence="4 5" key="1">
    <citation type="journal article" date="2024" name="Appl. Environ. Microbiol.">
        <title>Pontiella agarivorans sp. nov., a novel marine anaerobic bacterium capable of degrading macroalgal polysaccharides and fixing nitrogen.</title>
        <authorList>
            <person name="Liu N."/>
            <person name="Kivenson V."/>
            <person name="Peng X."/>
            <person name="Cui Z."/>
            <person name="Lankiewicz T.S."/>
            <person name="Gosselin K.M."/>
            <person name="English C.J."/>
            <person name="Blair E.M."/>
            <person name="O'Malley M.A."/>
            <person name="Valentine D.L."/>
        </authorList>
    </citation>
    <scope>NUCLEOTIDE SEQUENCE [LARGE SCALE GENOMIC DNA]</scope>
    <source>
        <strain evidence="4 5">NLcol2</strain>
    </source>
</reference>
<evidence type="ECO:0000313" key="5">
    <source>
        <dbReference type="Proteomes" id="UP001290861"/>
    </source>
</evidence>
<gene>
    <name evidence="4" type="ORF">P9H32_12230</name>
</gene>
<dbReference type="Gene3D" id="3.30.70.60">
    <property type="match status" value="1"/>
</dbReference>
<dbReference type="InterPro" id="IPR014717">
    <property type="entry name" value="Transl_elong_EF1B/ribsomal_bS6"/>
</dbReference>
<organism evidence="4 5">
    <name type="scientific">Pontiella agarivorans</name>
    <dbReference type="NCBI Taxonomy" id="3038953"/>
    <lineage>
        <taxon>Bacteria</taxon>
        <taxon>Pseudomonadati</taxon>
        <taxon>Kiritimatiellota</taxon>
        <taxon>Kiritimatiellia</taxon>
        <taxon>Kiritimatiellales</taxon>
        <taxon>Pontiellaceae</taxon>
        <taxon>Pontiella</taxon>
    </lineage>
</organism>
<keyword evidence="1" id="KW-0175">Coiled coil</keyword>
<evidence type="ECO:0000256" key="3">
    <source>
        <dbReference type="SAM" id="Phobius"/>
    </source>
</evidence>
<feature type="region of interest" description="Disordered" evidence="2">
    <location>
        <begin position="267"/>
        <end position="287"/>
    </location>
</feature>
<comment type="caution">
    <text evidence="4">The sequence shown here is derived from an EMBL/GenBank/DDBJ whole genome shotgun (WGS) entry which is preliminary data.</text>
</comment>
<keyword evidence="5" id="KW-1185">Reference proteome</keyword>
<accession>A0ABU5MYX6</accession>
<name>A0ABU5MYX6_9BACT</name>
<evidence type="ECO:0000256" key="2">
    <source>
        <dbReference type="SAM" id="MobiDB-lite"/>
    </source>
</evidence>
<feature type="coiled-coil region" evidence="1">
    <location>
        <begin position="41"/>
        <end position="68"/>
    </location>
</feature>
<keyword evidence="3" id="KW-1133">Transmembrane helix</keyword>
<sequence>MNIDFSNLSKEQKQYLLLGIFGIAAVGYGLFIGLSKVGGSLSDTKNELEDLNAKIDRTERELGQRSKTLRDFEQTITVLESHLDNLPPEENYYAWATEIIYSKGRSAGLQVESVDEVVTDSSTAKNMKDPVYFETYSLRILARGDYAATKAFINDIEKNHPLVRFTGIDISRGRDPEKHAVQLSVQWPHKLQRIADLWKGQRRSPVSVIAAKELRPEPVSAPVQAAVPVRTVAEAEAELGEVGGLKEAANPPPDYTPPAPVVLRRKTEPEVKPAPEPDSETVVPSVTQMEPKEVSAPVIVKAESEAVPALEPETVVPSVTQMEPKEVSAPVIVKAESEAVPALEPETAEPSVTQMEPKEVSAPVIVKAEPEAVPALEPETVVPSVTHMEPKEVSVPVIVKNELGPGPNMAEIDSRPENDIASSPSPEPEVDAGVMVDLRSATDRLESGKADAQKENPAVDDQMATLLASLDSRGTKPEEVPVFIGPAMPSDAEDLKNYVNQLAVQSESAEAEENVQQETVVAEIPEAADLPVVYVSSGKSARILEDLLMRDEPKASKTLGSFLDDIVEDINESR</sequence>
<feature type="transmembrane region" description="Helical" evidence="3">
    <location>
        <begin position="15"/>
        <end position="34"/>
    </location>
</feature>
<dbReference type="Proteomes" id="UP001290861">
    <property type="component" value="Unassembled WGS sequence"/>
</dbReference>
<protein>
    <submittedName>
        <fullName evidence="4">Uncharacterized protein</fullName>
    </submittedName>
</protein>
<dbReference type="EMBL" id="JARVCO010000010">
    <property type="protein sequence ID" value="MDZ8119390.1"/>
    <property type="molecule type" value="Genomic_DNA"/>
</dbReference>
<keyword evidence="3" id="KW-0472">Membrane</keyword>
<proteinExistence type="predicted"/>
<dbReference type="RefSeq" id="WP_322609174.1">
    <property type="nucleotide sequence ID" value="NZ_JARVCO010000010.1"/>
</dbReference>
<evidence type="ECO:0000313" key="4">
    <source>
        <dbReference type="EMBL" id="MDZ8119390.1"/>
    </source>
</evidence>